<accession>A0A8X6TJJ0</accession>
<evidence type="ECO:0000313" key="2">
    <source>
        <dbReference type="Proteomes" id="UP000887013"/>
    </source>
</evidence>
<sequence length="127" mass="14123">MKSITDDPTEWNDSLLLTLESSLDLEEEDAAFLSLFDFCFVRGGGDISTGRTKFVDLDVSGINISGFMEEQRLDELELVDKYGTELFVGLMASDLGAVTVKAIKSSLLKPFLMILCTSRFEAVYYVL</sequence>
<keyword evidence="2" id="KW-1185">Reference proteome</keyword>
<dbReference type="AlphaFoldDB" id="A0A8X6TJJ0"/>
<organism evidence="1 2">
    <name type="scientific">Nephila pilipes</name>
    <name type="common">Giant wood spider</name>
    <name type="synonym">Nephila maculata</name>
    <dbReference type="NCBI Taxonomy" id="299642"/>
    <lineage>
        <taxon>Eukaryota</taxon>
        <taxon>Metazoa</taxon>
        <taxon>Ecdysozoa</taxon>
        <taxon>Arthropoda</taxon>
        <taxon>Chelicerata</taxon>
        <taxon>Arachnida</taxon>
        <taxon>Araneae</taxon>
        <taxon>Araneomorphae</taxon>
        <taxon>Entelegynae</taxon>
        <taxon>Araneoidea</taxon>
        <taxon>Nephilidae</taxon>
        <taxon>Nephila</taxon>
    </lineage>
</organism>
<proteinExistence type="predicted"/>
<dbReference type="EMBL" id="BMAW01104809">
    <property type="protein sequence ID" value="GFT16413.1"/>
    <property type="molecule type" value="Genomic_DNA"/>
</dbReference>
<comment type="caution">
    <text evidence="1">The sequence shown here is derived from an EMBL/GenBank/DDBJ whole genome shotgun (WGS) entry which is preliminary data.</text>
</comment>
<dbReference type="Proteomes" id="UP000887013">
    <property type="component" value="Unassembled WGS sequence"/>
</dbReference>
<name>A0A8X6TJJ0_NEPPI</name>
<reference evidence="1" key="1">
    <citation type="submission" date="2020-08" db="EMBL/GenBank/DDBJ databases">
        <title>Multicomponent nature underlies the extraordinary mechanical properties of spider dragline silk.</title>
        <authorList>
            <person name="Kono N."/>
            <person name="Nakamura H."/>
            <person name="Mori M."/>
            <person name="Yoshida Y."/>
            <person name="Ohtoshi R."/>
            <person name="Malay A.D."/>
            <person name="Moran D.A.P."/>
            <person name="Tomita M."/>
            <person name="Numata K."/>
            <person name="Arakawa K."/>
        </authorList>
    </citation>
    <scope>NUCLEOTIDE SEQUENCE</scope>
</reference>
<gene>
    <name evidence="1" type="ORF">NPIL_96591</name>
</gene>
<evidence type="ECO:0000313" key="1">
    <source>
        <dbReference type="EMBL" id="GFT16413.1"/>
    </source>
</evidence>
<protein>
    <submittedName>
        <fullName evidence="1">Uncharacterized protein</fullName>
    </submittedName>
</protein>